<comment type="caution">
    <text evidence="3">The sequence shown here is derived from an EMBL/GenBank/DDBJ whole genome shotgun (WGS) entry which is preliminary data.</text>
</comment>
<evidence type="ECO:0000313" key="4">
    <source>
        <dbReference type="Proteomes" id="UP001319870"/>
    </source>
</evidence>
<dbReference type="EMBL" id="JAIXCQ010000004">
    <property type="protein sequence ID" value="MCA5893327.1"/>
    <property type="molecule type" value="Genomic_DNA"/>
</dbReference>
<keyword evidence="2" id="KW-0812">Transmembrane</keyword>
<dbReference type="RefSeq" id="WP_225565082.1">
    <property type="nucleotide sequence ID" value="NZ_JAIXCQ010000004.1"/>
</dbReference>
<feature type="compositionally biased region" description="Pro residues" evidence="1">
    <location>
        <begin position="163"/>
        <end position="172"/>
    </location>
</feature>
<sequence>MVDPNATEQPRYEQSQYEQSQYEQPGYGQQPQPGQPQHGQPQYEQPGYGQQPQHGQPRYEQPTYPPAPVHAPIPPAPEPAAPPAAYPATYAAGPQPTQQISPVAGQADPWDTAAFPPAPQAAPNAGYAPTAGYTPSTGYAPAPAQPQPSAYGGYDQAAQAAPAPVPAPPGGRPPARKRLSAGWIAFIVVDVVLIVMAVAFAVQIFSSSTEKPDDLVVAEPTGAASAEASEPPVEAETLARFAAPSKNISCTITTLDASCGIAELNQQPAPVDECEGTKGYVVTVDGEGEVDLPCVAASDQPKAASGDLDTLDYGKSITEGDFTCTSEKTGMSCRHDPTGQGFSLARAGIGTN</sequence>
<feature type="compositionally biased region" description="Low complexity" evidence="1">
    <location>
        <begin position="8"/>
        <end position="59"/>
    </location>
</feature>
<gene>
    <name evidence="3" type="ORF">LEP48_08145</name>
</gene>
<name>A0ABS7ZE64_9MICO</name>
<evidence type="ECO:0000256" key="2">
    <source>
        <dbReference type="SAM" id="Phobius"/>
    </source>
</evidence>
<reference evidence="3 4" key="1">
    <citation type="submission" date="2021-09" db="EMBL/GenBank/DDBJ databases">
        <title>Isoptericola luteus sp. nov., a novel bacterium isolated from Harbin, the capital city of Heilongjiang province.</title>
        <authorList>
            <person name="Li J."/>
        </authorList>
    </citation>
    <scope>NUCLEOTIDE SEQUENCE [LARGE SCALE GENOMIC DNA]</scope>
    <source>
        <strain evidence="3 4">NEAU-Y5</strain>
    </source>
</reference>
<keyword evidence="2" id="KW-1133">Transmembrane helix</keyword>
<proteinExistence type="predicted"/>
<organism evidence="3 4">
    <name type="scientific">Isoptericola luteus</name>
    <dbReference type="NCBI Taxonomy" id="2879484"/>
    <lineage>
        <taxon>Bacteria</taxon>
        <taxon>Bacillati</taxon>
        <taxon>Actinomycetota</taxon>
        <taxon>Actinomycetes</taxon>
        <taxon>Micrococcales</taxon>
        <taxon>Promicromonosporaceae</taxon>
        <taxon>Isoptericola</taxon>
    </lineage>
</organism>
<dbReference type="Proteomes" id="UP001319870">
    <property type="component" value="Unassembled WGS sequence"/>
</dbReference>
<feature type="compositionally biased region" description="Pro residues" evidence="1">
    <location>
        <begin position="63"/>
        <end position="85"/>
    </location>
</feature>
<protein>
    <submittedName>
        <fullName evidence="3">Uncharacterized protein</fullName>
    </submittedName>
</protein>
<keyword evidence="4" id="KW-1185">Reference proteome</keyword>
<feature type="transmembrane region" description="Helical" evidence="2">
    <location>
        <begin position="181"/>
        <end position="205"/>
    </location>
</feature>
<evidence type="ECO:0000313" key="3">
    <source>
        <dbReference type="EMBL" id="MCA5893327.1"/>
    </source>
</evidence>
<keyword evidence="2" id="KW-0472">Membrane</keyword>
<accession>A0ABS7ZE64</accession>
<evidence type="ECO:0000256" key="1">
    <source>
        <dbReference type="SAM" id="MobiDB-lite"/>
    </source>
</evidence>
<feature type="compositionally biased region" description="Low complexity" evidence="1">
    <location>
        <begin position="86"/>
        <end position="97"/>
    </location>
</feature>
<feature type="region of interest" description="Disordered" evidence="1">
    <location>
        <begin position="1"/>
        <end position="174"/>
    </location>
</feature>